<dbReference type="EMBL" id="CP000432">
    <property type="protein sequence ID" value="ABG99970.1"/>
    <property type="molecule type" value="Genomic_DNA"/>
</dbReference>
<proteinExistence type="predicted"/>
<sequence>MHPMALVRPVVHKRLVDDAADTGVLVAISDEKGQLQWVEGDPAAKARAFQMNFAEGTNWSEDNAGTNAPGTSLALDHYVQIFGAEHYSRAAHDWSCAAAPVHDPSTGMTIGSIDISGGPRVAEPEVLSLVRETVAAAESELRLRLRLRLTHPPPI</sequence>
<accession>Q0RXL6</accession>
<dbReference type="AlphaFoldDB" id="Q0RXL6"/>
<evidence type="ECO:0000313" key="2">
    <source>
        <dbReference type="Proteomes" id="UP000008710"/>
    </source>
</evidence>
<name>Q0RXL6_RHOJR</name>
<gene>
    <name evidence="1" type="ordered locus">RHA1_ro08926</name>
</gene>
<evidence type="ECO:0000313" key="1">
    <source>
        <dbReference type="EMBL" id="ABG99970.1"/>
    </source>
</evidence>
<dbReference type="Gene3D" id="3.30.450.40">
    <property type="match status" value="1"/>
</dbReference>
<dbReference type="HOGENOM" id="CLU_1694121_0_0_11"/>
<geneLocation type="plasmid" evidence="1 2">
    <name>pRHL1</name>
</geneLocation>
<organism evidence="1 2">
    <name type="scientific">Rhodococcus jostii (strain RHA1)</name>
    <dbReference type="NCBI Taxonomy" id="101510"/>
    <lineage>
        <taxon>Bacteria</taxon>
        <taxon>Bacillati</taxon>
        <taxon>Actinomycetota</taxon>
        <taxon>Actinomycetes</taxon>
        <taxon>Mycobacteriales</taxon>
        <taxon>Nocardiaceae</taxon>
        <taxon>Rhodococcus</taxon>
    </lineage>
</organism>
<reference evidence="2" key="1">
    <citation type="journal article" date="2006" name="Proc. Natl. Acad. Sci. U.S.A.">
        <title>The complete genome of Rhodococcus sp. RHA1 provides insights into a catabolic powerhouse.</title>
        <authorList>
            <person name="McLeod M.P."/>
            <person name="Warren R.L."/>
            <person name="Hsiao W.W.L."/>
            <person name="Araki N."/>
            <person name="Myhre M."/>
            <person name="Fernandes C."/>
            <person name="Miyazawa D."/>
            <person name="Wong W."/>
            <person name="Lillquist A.L."/>
            <person name="Wang D."/>
            <person name="Dosanjh M."/>
            <person name="Hara H."/>
            <person name="Petrescu A."/>
            <person name="Morin R.D."/>
            <person name="Yang G."/>
            <person name="Stott J.M."/>
            <person name="Schein J.E."/>
            <person name="Shin H."/>
            <person name="Smailus D."/>
            <person name="Siddiqui A.S."/>
            <person name="Marra M.A."/>
            <person name="Jones S.J.M."/>
            <person name="Holt R."/>
            <person name="Brinkman F.S.L."/>
            <person name="Miyauchi K."/>
            <person name="Fukuda M."/>
            <person name="Davies J.E."/>
            <person name="Mohn W.W."/>
            <person name="Eltis L.D."/>
        </authorList>
    </citation>
    <scope>NUCLEOTIDE SEQUENCE [LARGE SCALE GENOMIC DNA]</scope>
    <source>
        <strain evidence="2">RHA1</strain>
    </source>
</reference>
<dbReference type="Proteomes" id="UP000008710">
    <property type="component" value="Plasmid pRHL1"/>
</dbReference>
<dbReference type="InterPro" id="IPR029016">
    <property type="entry name" value="GAF-like_dom_sf"/>
</dbReference>
<dbReference type="KEGG" id="rha:RHA1_ro08926"/>
<protein>
    <submittedName>
        <fullName evidence="1">Probable transcriptional regulator</fullName>
    </submittedName>
</protein>
<keyword evidence="1" id="KW-0614">Plasmid</keyword>